<gene>
    <name evidence="4" type="ordered locus">Sfum_1498</name>
</gene>
<dbReference type="AlphaFoldDB" id="A0LID5"/>
<comment type="similarity">
    <text evidence="1">Belongs to the GSP E family.</text>
</comment>
<dbReference type="CDD" id="cd01130">
    <property type="entry name" value="VirB11-like_ATPase"/>
    <property type="match status" value="1"/>
</dbReference>
<feature type="region of interest" description="Disordered" evidence="2">
    <location>
        <begin position="1"/>
        <end position="20"/>
    </location>
</feature>
<organism evidence="4 5">
    <name type="scientific">Syntrophobacter fumaroxidans (strain DSM 10017 / MPOB)</name>
    <dbReference type="NCBI Taxonomy" id="335543"/>
    <lineage>
        <taxon>Bacteria</taxon>
        <taxon>Pseudomonadati</taxon>
        <taxon>Thermodesulfobacteriota</taxon>
        <taxon>Syntrophobacteria</taxon>
        <taxon>Syntrophobacterales</taxon>
        <taxon>Syntrophobacteraceae</taxon>
        <taxon>Syntrophobacter</taxon>
    </lineage>
</organism>
<dbReference type="SUPFAM" id="SSF52540">
    <property type="entry name" value="P-loop containing nucleoside triphosphate hydrolases"/>
    <property type="match status" value="1"/>
</dbReference>
<dbReference type="GO" id="GO:0016887">
    <property type="term" value="F:ATP hydrolysis activity"/>
    <property type="evidence" value="ECO:0007669"/>
    <property type="project" value="InterPro"/>
</dbReference>
<accession>A0LID5</accession>
<feature type="compositionally biased region" description="Basic and acidic residues" evidence="2">
    <location>
        <begin position="7"/>
        <end position="17"/>
    </location>
</feature>
<dbReference type="PANTHER" id="PTHR30486:SF15">
    <property type="entry name" value="TYPE II_IV SECRETION SYSTEM ATPASE"/>
    <property type="match status" value="1"/>
</dbReference>
<dbReference type="eggNOG" id="COG4962">
    <property type="taxonomic scope" value="Bacteria"/>
</dbReference>
<evidence type="ECO:0000259" key="3">
    <source>
        <dbReference type="Pfam" id="PF00437"/>
    </source>
</evidence>
<sequence>MFNFMNRKPEPSSREENDAAMVRAEAPEELMRRRTRKRSIIPNEYYELKTRIHDRLIDLIDLSLLDSLDVNVLKVQIRKLVERILLEEENQIPLNLNERDHLFREIQDEVFGFGPLEPFLQDPTVSDILVNTYRQIYVERFGKLELTEARFKDDGHLRKIIDKIVSAVGRRIDESSPMVDARLPDGSRVNAIIPPLSLGGPALSIRRFSRDPLEMGDLITLNTLTPEIGEVLKAIIKARLNVLISGGTGSGKTTLLNVLSRFIPEEERIVTIEDAAELQLKQTHLVRLETRPPNIEGKGEVTQRELVKNTLRMRPDRIIVGEVRGQEAFDMLQAMNTGHDGSLTTIHANSPRDALMRLETMVAMAGLEIPGDFLRRYIASAINIVGQLSRLADGSRKLVSLQEITGMEGSMVTMQEIFTFEQTGIDAEGKVKGRFKACGIRPKFVEKLDAMSIALPKGIFDPRRVNDI</sequence>
<dbReference type="Proteomes" id="UP000001784">
    <property type="component" value="Chromosome"/>
</dbReference>
<keyword evidence="5" id="KW-1185">Reference proteome</keyword>
<name>A0LID5_SYNFM</name>
<feature type="domain" description="Bacterial type II secretion system protein E" evidence="3">
    <location>
        <begin position="113"/>
        <end position="410"/>
    </location>
</feature>
<proteinExistence type="inferred from homology"/>
<evidence type="ECO:0000313" key="5">
    <source>
        <dbReference type="Proteomes" id="UP000001784"/>
    </source>
</evidence>
<evidence type="ECO:0000256" key="1">
    <source>
        <dbReference type="ARBA" id="ARBA00006611"/>
    </source>
</evidence>
<dbReference type="KEGG" id="sfu:Sfum_1498"/>
<dbReference type="RefSeq" id="WP_011698358.1">
    <property type="nucleotide sequence ID" value="NC_008554.1"/>
</dbReference>
<dbReference type="HOGENOM" id="CLU_005379_4_1_7"/>
<dbReference type="EMBL" id="CP000478">
    <property type="protein sequence ID" value="ABK17187.1"/>
    <property type="molecule type" value="Genomic_DNA"/>
</dbReference>
<dbReference type="InterPro" id="IPR027417">
    <property type="entry name" value="P-loop_NTPase"/>
</dbReference>
<dbReference type="STRING" id="335543.Sfum_1498"/>
<dbReference type="Pfam" id="PF00437">
    <property type="entry name" value="T2SSE"/>
    <property type="match status" value="1"/>
</dbReference>
<dbReference type="Gene3D" id="3.40.50.300">
    <property type="entry name" value="P-loop containing nucleotide triphosphate hydrolases"/>
    <property type="match status" value="1"/>
</dbReference>
<dbReference type="InterPro" id="IPR001482">
    <property type="entry name" value="T2SS/T4SS_dom"/>
</dbReference>
<dbReference type="InterPro" id="IPR050921">
    <property type="entry name" value="T4SS_GSP_E_ATPase"/>
</dbReference>
<evidence type="ECO:0000256" key="2">
    <source>
        <dbReference type="SAM" id="MobiDB-lite"/>
    </source>
</evidence>
<reference evidence="4 5" key="1">
    <citation type="submission" date="2006-10" db="EMBL/GenBank/DDBJ databases">
        <title>Complete sequence of Syntrophobacter fumaroxidans MPOB.</title>
        <authorList>
            <consortium name="US DOE Joint Genome Institute"/>
            <person name="Copeland A."/>
            <person name="Lucas S."/>
            <person name="Lapidus A."/>
            <person name="Barry K."/>
            <person name="Detter J.C."/>
            <person name="Glavina del Rio T."/>
            <person name="Hammon N."/>
            <person name="Israni S."/>
            <person name="Pitluck S."/>
            <person name="Goltsman E.G."/>
            <person name="Martinez M."/>
            <person name="Schmutz J."/>
            <person name="Larimer F."/>
            <person name="Land M."/>
            <person name="Hauser L."/>
            <person name="Kyrpides N."/>
            <person name="Kim E."/>
            <person name="Boone D.R."/>
            <person name="Brockman F."/>
            <person name="Culley D."/>
            <person name="Ferry J."/>
            <person name="Gunsalus R."/>
            <person name="McInerney M.J."/>
            <person name="Morrison M."/>
            <person name="Plugge C."/>
            <person name="Rohlin L."/>
            <person name="Scholten J."/>
            <person name="Sieber J."/>
            <person name="Stams A.J.M."/>
            <person name="Worm P."/>
            <person name="Henstra A.M."/>
            <person name="Richardson P."/>
        </authorList>
    </citation>
    <scope>NUCLEOTIDE SEQUENCE [LARGE SCALE GENOMIC DNA]</scope>
    <source>
        <strain evidence="5">DSM 10017 / MPOB</strain>
    </source>
</reference>
<dbReference type="InParanoid" id="A0LID5"/>
<dbReference type="Gene3D" id="3.30.450.380">
    <property type="match status" value="1"/>
</dbReference>
<dbReference type="PANTHER" id="PTHR30486">
    <property type="entry name" value="TWITCHING MOTILITY PROTEIN PILT"/>
    <property type="match status" value="1"/>
</dbReference>
<protein>
    <submittedName>
        <fullName evidence="4">Type II secretion system protein E</fullName>
    </submittedName>
</protein>
<evidence type="ECO:0000313" key="4">
    <source>
        <dbReference type="EMBL" id="ABK17187.1"/>
    </source>
</evidence>